<evidence type="ECO:0000313" key="2">
    <source>
        <dbReference type="EMBL" id="GIM74301.1"/>
    </source>
</evidence>
<dbReference type="EMBL" id="BOQL01000049">
    <property type="protein sequence ID" value="GIM74301.1"/>
    <property type="molecule type" value="Genomic_DNA"/>
</dbReference>
<dbReference type="Proteomes" id="UP000681340">
    <property type="component" value="Unassembled WGS sequence"/>
</dbReference>
<feature type="domain" description="HTH cro/C1-type" evidence="1">
    <location>
        <begin position="30"/>
        <end position="81"/>
    </location>
</feature>
<dbReference type="SUPFAM" id="SSF47413">
    <property type="entry name" value="lambda repressor-like DNA-binding domains"/>
    <property type="match status" value="1"/>
</dbReference>
<dbReference type="InterPro" id="IPR041413">
    <property type="entry name" value="MLTR_LBD"/>
</dbReference>
<dbReference type="PANTHER" id="PTHR35010:SF2">
    <property type="entry name" value="BLL4672 PROTEIN"/>
    <property type="match status" value="1"/>
</dbReference>
<evidence type="ECO:0000313" key="3">
    <source>
        <dbReference type="Proteomes" id="UP000681340"/>
    </source>
</evidence>
<sequence>MNVVSFGVLLRGWRDRLDPADAGLPRSPRRRARGLRREELAQLAGLSVEYVLRLEQGRATNPSAQVVAAITRALQLTRGERDQLYRAAGLLPPQDSVVDDHVPPGIQRLCARLGDVPIGVFAADWTLLWWNDMWTRLHGDPSTVPERERNLARMLFGTGEGHAYLRPMRSSAGWDAFEAALVADLRDGAARYPGDGRLAALITALRRTSPSFDRLWRTVATATLASDEKTITHPTVGDITVDCDVLTVPGADLRIVTYTTAAGSENDAKLNLLRNAAALATPPDGRSTAGDAR</sequence>
<name>A0A919SMG8_9ACTN</name>
<dbReference type="PANTHER" id="PTHR35010">
    <property type="entry name" value="BLL4672 PROTEIN-RELATED"/>
    <property type="match status" value="1"/>
</dbReference>
<dbReference type="PROSITE" id="PS50943">
    <property type="entry name" value="HTH_CROC1"/>
    <property type="match status" value="1"/>
</dbReference>
<keyword evidence="3" id="KW-1185">Reference proteome</keyword>
<evidence type="ECO:0000259" key="1">
    <source>
        <dbReference type="PROSITE" id="PS50943"/>
    </source>
</evidence>
<organism evidence="2 3">
    <name type="scientific">Actinoplanes auranticolor</name>
    <dbReference type="NCBI Taxonomy" id="47988"/>
    <lineage>
        <taxon>Bacteria</taxon>
        <taxon>Bacillati</taxon>
        <taxon>Actinomycetota</taxon>
        <taxon>Actinomycetes</taxon>
        <taxon>Micromonosporales</taxon>
        <taxon>Micromonosporaceae</taxon>
        <taxon>Actinoplanes</taxon>
    </lineage>
</organism>
<proteinExistence type="predicted"/>
<accession>A0A919SMG8</accession>
<dbReference type="AlphaFoldDB" id="A0A919SMG8"/>
<protein>
    <submittedName>
        <fullName evidence="2">Transcriptional regulator</fullName>
    </submittedName>
</protein>
<dbReference type="Pfam" id="PF13560">
    <property type="entry name" value="HTH_31"/>
    <property type="match status" value="1"/>
</dbReference>
<dbReference type="InterPro" id="IPR010982">
    <property type="entry name" value="Lambda_DNA-bd_dom_sf"/>
</dbReference>
<dbReference type="RefSeq" id="WP_246595547.1">
    <property type="nucleotide sequence ID" value="NZ_BAABEA010000026.1"/>
</dbReference>
<dbReference type="Gene3D" id="1.10.260.40">
    <property type="entry name" value="lambda repressor-like DNA-binding domains"/>
    <property type="match status" value="1"/>
</dbReference>
<comment type="caution">
    <text evidence="2">The sequence shown here is derived from an EMBL/GenBank/DDBJ whole genome shotgun (WGS) entry which is preliminary data.</text>
</comment>
<dbReference type="Gene3D" id="3.30.450.180">
    <property type="match status" value="1"/>
</dbReference>
<dbReference type="InterPro" id="IPR001387">
    <property type="entry name" value="Cro/C1-type_HTH"/>
</dbReference>
<dbReference type="Pfam" id="PF17765">
    <property type="entry name" value="MLTR_LBD"/>
    <property type="match status" value="1"/>
</dbReference>
<reference evidence="2" key="1">
    <citation type="submission" date="2021-03" db="EMBL/GenBank/DDBJ databases">
        <title>Whole genome shotgun sequence of Actinoplanes auranticolor NBRC 12245.</title>
        <authorList>
            <person name="Komaki H."/>
            <person name="Tamura T."/>
        </authorList>
    </citation>
    <scope>NUCLEOTIDE SEQUENCE</scope>
    <source>
        <strain evidence="2">NBRC 12245</strain>
    </source>
</reference>
<dbReference type="GO" id="GO:0003677">
    <property type="term" value="F:DNA binding"/>
    <property type="evidence" value="ECO:0007669"/>
    <property type="project" value="InterPro"/>
</dbReference>
<dbReference type="SMART" id="SM00530">
    <property type="entry name" value="HTH_XRE"/>
    <property type="match status" value="1"/>
</dbReference>
<gene>
    <name evidence="2" type="ORF">Aau02nite_60310</name>
</gene>
<dbReference type="CDD" id="cd00093">
    <property type="entry name" value="HTH_XRE"/>
    <property type="match status" value="1"/>
</dbReference>